<dbReference type="AlphaFoldDB" id="A0A151STW5"/>
<dbReference type="OMA" id="LAVAXNT"/>
<dbReference type="EMBL" id="CM003613">
    <property type="protein sequence ID" value="KYP58257.1"/>
    <property type="molecule type" value="Genomic_DNA"/>
</dbReference>
<keyword evidence="1" id="KW-1133">Transmembrane helix</keyword>
<name>A0A151STW5_CAJCA</name>
<reference evidence="2 3" key="1">
    <citation type="journal article" date="2012" name="Nat. Biotechnol.">
        <title>Draft genome sequence of pigeonpea (Cajanus cajan), an orphan legume crop of resource-poor farmers.</title>
        <authorList>
            <person name="Varshney R.K."/>
            <person name="Chen W."/>
            <person name="Li Y."/>
            <person name="Bharti A.K."/>
            <person name="Saxena R.K."/>
            <person name="Schlueter J.A."/>
            <person name="Donoghue M.T."/>
            <person name="Azam S."/>
            <person name="Fan G."/>
            <person name="Whaley A.M."/>
            <person name="Farmer A.D."/>
            <person name="Sheridan J."/>
            <person name="Iwata A."/>
            <person name="Tuteja R."/>
            <person name="Penmetsa R.V."/>
            <person name="Wu W."/>
            <person name="Upadhyaya H.D."/>
            <person name="Yang S.P."/>
            <person name="Shah T."/>
            <person name="Saxena K.B."/>
            <person name="Michael T."/>
            <person name="McCombie W.R."/>
            <person name="Yang B."/>
            <person name="Zhang G."/>
            <person name="Yang H."/>
            <person name="Wang J."/>
            <person name="Spillane C."/>
            <person name="Cook D.R."/>
            <person name="May G.D."/>
            <person name="Xu X."/>
            <person name="Jackson S.A."/>
        </authorList>
    </citation>
    <scope>NUCLEOTIDE SEQUENCE [LARGE SCALE GENOMIC DNA]</scope>
    <source>
        <strain evidence="3">cv. Asha</strain>
    </source>
</reference>
<dbReference type="OrthoDB" id="1897643at2759"/>
<dbReference type="PANTHER" id="PTHR33358:SF17">
    <property type="entry name" value="PLANT-LIKE PROTEIN, PUTATIVE-RELATED"/>
    <property type="match status" value="1"/>
</dbReference>
<feature type="transmembrane region" description="Helical" evidence="1">
    <location>
        <begin position="319"/>
        <end position="337"/>
    </location>
</feature>
<dbReference type="InterPro" id="IPR027949">
    <property type="entry name" value="Chloroplast_duf"/>
</dbReference>
<dbReference type="Pfam" id="PF14476">
    <property type="entry name" value="Chloroplast_duf"/>
    <property type="match status" value="1"/>
</dbReference>
<dbReference type="STRING" id="3821.A0A151STW5"/>
<evidence type="ECO:0000313" key="2">
    <source>
        <dbReference type="EMBL" id="KYP58257.1"/>
    </source>
</evidence>
<accession>A0A151STW5</accession>
<sequence length="422" mass="46294">MASITSTLLSSSSFSKVNAAIHLPKLPRVNVSMPKIPTTARKLNEGLTFTDSVPLFENNATTITQLHNDVSNPTTSVTTMQLYAILEAVADRVEMHKNIAEQRNNWNTLLLNNINMITLTAATLAGVAAATSGAGVTLLALKLSSTLLFSAATGMSLIMNKIQPSQLAEEQRNATRLFKQLQTQIKTMITLGNPTEEDVKGSMEKVLALDRAYPLPLLGAMLDKFPSKFEPAVWWPSSQFQRKNKTLEENAKSKRKNGWSEELEMELREVVEVVKRKDFEDYERLGNIALKINKSLAIAGPLLTGIAAIGSAFVGNDSLGAIVALMAGSLASAINAFEHGGQVGMVFEMYRFCGGFFQLLEETIEAEVEEKEFERRQEGELLEMKVALLLGRSVSQLREFATKSASCRPDGILVDEFASKLF</sequence>
<evidence type="ECO:0000313" key="3">
    <source>
        <dbReference type="Proteomes" id="UP000075243"/>
    </source>
</evidence>
<keyword evidence="3" id="KW-1185">Reference proteome</keyword>
<keyword evidence="1" id="KW-0812">Transmembrane</keyword>
<dbReference type="PANTHER" id="PTHR33358">
    <property type="entry name" value="F-BOX PROTEIN WITH A DOMAIN PROTEIN"/>
    <property type="match status" value="1"/>
</dbReference>
<gene>
    <name evidence="2" type="ORF">KK1_004555</name>
</gene>
<evidence type="ECO:0000256" key="1">
    <source>
        <dbReference type="SAM" id="Phobius"/>
    </source>
</evidence>
<feature type="transmembrane region" description="Helical" evidence="1">
    <location>
        <begin position="296"/>
        <end position="313"/>
    </location>
</feature>
<dbReference type="Proteomes" id="UP000075243">
    <property type="component" value="Chromosome 11"/>
</dbReference>
<protein>
    <submittedName>
        <fullName evidence="2">Uncharacterized protein</fullName>
    </submittedName>
</protein>
<proteinExistence type="predicted"/>
<feature type="transmembrane region" description="Helical" evidence="1">
    <location>
        <begin position="116"/>
        <end position="141"/>
    </location>
</feature>
<dbReference type="Gramene" id="C.cajan_04445.t">
    <property type="protein sequence ID" value="C.cajan_04445.t.cds1"/>
    <property type="gene ID" value="C.cajan_04445"/>
</dbReference>
<organism evidence="2 3">
    <name type="scientific">Cajanus cajan</name>
    <name type="common">Pigeon pea</name>
    <name type="synonym">Cajanus indicus</name>
    <dbReference type="NCBI Taxonomy" id="3821"/>
    <lineage>
        <taxon>Eukaryota</taxon>
        <taxon>Viridiplantae</taxon>
        <taxon>Streptophyta</taxon>
        <taxon>Embryophyta</taxon>
        <taxon>Tracheophyta</taxon>
        <taxon>Spermatophyta</taxon>
        <taxon>Magnoliopsida</taxon>
        <taxon>eudicotyledons</taxon>
        <taxon>Gunneridae</taxon>
        <taxon>Pentapetalae</taxon>
        <taxon>rosids</taxon>
        <taxon>fabids</taxon>
        <taxon>Fabales</taxon>
        <taxon>Fabaceae</taxon>
        <taxon>Papilionoideae</taxon>
        <taxon>50 kb inversion clade</taxon>
        <taxon>NPAAA clade</taxon>
        <taxon>indigoferoid/millettioid clade</taxon>
        <taxon>Phaseoleae</taxon>
        <taxon>Cajanus</taxon>
    </lineage>
</organism>
<keyword evidence="1" id="KW-0472">Membrane</keyword>